<evidence type="ECO:0000256" key="2">
    <source>
        <dbReference type="ARBA" id="ARBA00022771"/>
    </source>
</evidence>
<dbReference type="InterPro" id="IPR013083">
    <property type="entry name" value="Znf_RING/FYVE/PHD"/>
</dbReference>
<keyword evidence="3" id="KW-0862">Zinc</keyword>
<dbReference type="EMBL" id="CP069026">
    <property type="protein sequence ID" value="QRC94147.1"/>
    <property type="molecule type" value="Genomic_DNA"/>
</dbReference>
<dbReference type="OrthoDB" id="8062037at2759"/>
<dbReference type="InterPro" id="IPR001841">
    <property type="entry name" value="Znf_RING"/>
</dbReference>
<evidence type="ECO:0000256" key="1">
    <source>
        <dbReference type="ARBA" id="ARBA00022723"/>
    </source>
</evidence>
<dbReference type="GO" id="GO:0008270">
    <property type="term" value="F:zinc ion binding"/>
    <property type="evidence" value="ECO:0007669"/>
    <property type="project" value="UniProtKB-KW"/>
</dbReference>
<sequence length="432" mass="48444">MSASDFCPHWSSTSASTVTQDSERSPPHFNAYAVPFAQPVRERYDPYGHFNHFAANHSTDYAPQPDHPAMQLPNPYEQNHHQAFDYRPSYSGMHPHQVAQPPVPRRPAFSPIDAHPEMTWFGGAGHMPGPPSQPMMRGTPSPLHPYLHGGEMNYGPTLPVWPFAQEQGYGALDQQMQAQYPLGPGSEARPPRPTADPSRQPQPIAQRSSQQGVRHHHGNGSRWSLGSAERRAYRSLHSQGRLLDDSPPATARRTYDSFIQDMSRSINSSEAEEAAARVPPSFRTRRLPREHRVRHSIHSQPYDPNLANSRQVQALKDKLPRRLLGQLPEGTSPTCDICAKDYSSTSVQACEEAEIAIELPCGHYFGEFCIFEWFDTCKKHKNKVTCPMCRKQLIEPGSRFNPALLFNAISRAGDPALQELLANELRAEFAHV</sequence>
<dbReference type="PROSITE" id="PS50089">
    <property type="entry name" value="ZF_RING_2"/>
    <property type="match status" value="1"/>
</dbReference>
<evidence type="ECO:0000256" key="5">
    <source>
        <dbReference type="SAM" id="MobiDB-lite"/>
    </source>
</evidence>
<evidence type="ECO:0000313" key="8">
    <source>
        <dbReference type="Proteomes" id="UP000663193"/>
    </source>
</evidence>
<organism evidence="7 8">
    <name type="scientific">Phaeosphaeria nodorum (strain SN15 / ATCC MYA-4574 / FGSC 10173)</name>
    <name type="common">Glume blotch fungus</name>
    <name type="synonym">Parastagonospora nodorum</name>
    <dbReference type="NCBI Taxonomy" id="321614"/>
    <lineage>
        <taxon>Eukaryota</taxon>
        <taxon>Fungi</taxon>
        <taxon>Dikarya</taxon>
        <taxon>Ascomycota</taxon>
        <taxon>Pezizomycotina</taxon>
        <taxon>Dothideomycetes</taxon>
        <taxon>Pleosporomycetidae</taxon>
        <taxon>Pleosporales</taxon>
        <taxon>Pleosporineae</taxon>
        <taxon>Phaeosphaeriaceae</taxon>
        <taxon>Parastagonospora</taxon>
    </lineage>
</organism>
<proteinExistence type="predicted"/>
<dbReference type="RefSeq" id="XP_001797754.1">
    <property type="nucleotide sequence ID" value="XM_001797702.1"/>
</dbReference>
<feature type="compositionally biased region" description="Polar residues" evidence="5">
    <location>
        <begin position="10"/>
        <end position="20"/>
    </location>
</feature>
<evidence type="ECO:0000256" key="4">
    <source>
        <dbReference type="PROSITE-ProRule" id="PRU00175"/>
    </source>
</evidence>
<keyword evidence="1" id="KW-0479">Metal-binding</keyword>
<protein>
    <submittedName>
        <fullName evidence="7">Anaphase-promoting complex subunit 11</fullName>
    </submittedName>
</protein>
<dbReference type="Pfam" id="PF00097">
    <property type="entry name" value="zf-C3HC4"/>
    <property type="match status" value="1"/>
</dbReference>
<dbReference type="SUPFAM" id="SSF57850">
    <property type="entry name" value="RING/U-box"/>
    <property type="match status" value="1"/>
</dbReference>
<dbReference type="Proteomes" id="UP000663193">
    <property type="component" value="Chromosome 4"/>
</dbReference>
<evidence type="ECO:0000313" key="7">
    <source>
        <dbReference type="EMBL" id="QRC94147.1"/>
    </source>
</evidence>
<dbReference type="Gene3D" id="3.30.40.10">
    <property type="entry name" value="Zinc/RING finger domain, C3HC4 (zinc finger)"/>
    <property type="match status" value="1"/>
</dbReference>
<name>A0A7U2EWS4_PHANO</name>
<dbReference type="AlphaFoldDB" id="A0A7U2EWS4"/>
<dbReference type="InterPro" id="IPR018957">
    <property type="entry name" value="Znf_C3HC4_RING-type"/>
</dbReference>
<dbReference type="KEGG" id="pno:SNOG_07421"/>
<reference evidence="8" key="1">
    <citation type="journal article" date="2021" name="BMC Genomics">
        <title>Chromosome-level genome assembly and manually-curated proteome of model necrotroph Parastagonospora nodorum Sn15 reveals a genome-wide trove of candidate effector homologs, and redundancy of virulence-related functions within an accessory chromosome.</title>
        <authorList>
            <person name="Bertazzoni S."/>
            <person name="Jones D.A.B."/>
            <person name="Phan H.T."/>
            <person name="Tan K.-C."/>
            <person name="Hane J.K."/>
        </authorList>
    </citation>
    <scope>NUCLEOTIDE SEQUENCE [LARGE SCALE GENOMIC DNA]</scope>
    <source>
        <strain evidence="8">SN15 / ATCC MYA-4574 / FGSC 10173)</strain>
    </source>
</reference>
<keyword evidence="8" id="KW-1185">Reference proteome</keyword>
<feature type="compositionally biased region" description="Polar residues" evidence="5">
    <location>
        <begin position="197"/>
        <end position="212"/>
    </location>
</feature>
<evidence type="ECO:0000259" key="6">
    <source>
        <dbReference type="PROSITE" id="PS50089"/>
    </source>
</evidence>
<feature type="region of interest" description="Disordered" evidence="5">
    <location>
        <begin position="180"/>
        <end position="227"/>
    </location>
</feature>
<keyword evidence="2 4" id="KW-0863">Zinc-finger</keyword>
<evidence type="ECO:0000256" key="3">
    <source>
        <dbReference type="ARBA" id="ARBA00022833"/>
    </source>
</evidence>
<feature type="region of interest" description="Disordered" evidence="5">
    <location>
        <begin position="1"/>
        <end position="26"/>
    </location>
</feature>
<feature type="domain" description="RING-type" evidence="6">
    <location>
        <begin position="335"/>
        <end position="390"/>
    </location>
</feature>
<dbReference type="VEuPathDB" id="FungiDB:JI435_074210"/>
<gene>
    <name evidence="7" type="ORF">JI435_074210</name>
</gene>
<accession>A0A7U2EWS4</accession>
<dbReference type="CDD" id="cd16448">
    <property type="entry name" value="RING-H2"/>
    <property type="match status" value="1"/>
</dbReference>